<dbReference type="AlphaFoldDB" id="A0A166CKT8"/>
<keyword evidence="2" id="KW-1185">Reference proteome</keyword>
<proteinExistence type="predicted"/>
<protein>
    <submittedName>
        <fullName evidence="1">Uncharacterized protein</fullName>
    </submittedName>
</protein>
<dbReference type="STRING" id="47311.MBCUT_20050"/>
<dbReference type="PATRIC" id="fig|47311.3.peg.2189"/>
<dbReference type="RefSeq" id="WP_067260599.1">
    <property type="nucleotide sequence ID" value="NZ_LWMW01000158.1"/>
</dbReference>
<evidence type="ECO:0000313" key="1">
    <source>
        <dbReference type="EMBL" id="KZX14615.1"/>
    </source>
</evidence>
<gene>
    <name evidence="1" type="ORF">MBCUT_20050</name>
</gene>
<dbReference type="Proteomes" id="UP000077275">
    <property type="component" value="Unassembled WGS sequence"/>
</dbReference>
<accession>A0A166CKT8</accession>
<dbReference type="EMBL" id="LWMW01000158">
    <property type="protein sequence ID" value="KZX14615.1"/>
    <property type="molecule type" value="Genomic_DNA"/>
</dbReference>
<organism evidence="1 2">
    <name type="scientific">Methanobrevibacter cuticularis</name>
    <dbReference type="NCBI Taxonomy" id="47311"/>
    <lineage>
        <taxon>Archaea</taxon>
        <taxon>Methanobacteriati</taxon>
        <taxon>Methanobacteriota</taxon>
        <taxon>Methanomada group</taxon>
        <taxon>Methanobacteria</taxon>
        <taxon>Methanobacteriales</taxon>
        <taxon>Methanobacteriaceae</taxon>
        <taxon>Methanobrevibacter</taxon>
    </lineage>
</organism>
<dbReference type="OrthoDB" id="71026at2157"/>
<comment type="caution">
    <text evidence="1">The sequence shown here is derived from an EMBL/GenBank/DDBJ whole genome shotgun (WGS) entry which is preliminary data.</text>
</comment>
<reference evidence="1 2" key="1">
    <citation type="submission" date="2016-04" db="EMBL/GenBank/DDBJ databases">
        <title>Genome sequence of Methanobrevibacter cuticularis DSM 11139.</title>
        <authorList>
            <person name="Poehlein A."/>
            <person name="Seedorf H."/>
            <person name="Daniel R."/>
        </authorList>
    </citation>
    <scope>NUCLEOTIDE SEQUENCE [LARGE SCALE GENOMIC DNA]</scope>
    <source>
        <strain evidence="1 2">DSM 11139</strain>
    </source>
</reference>
<evidence type="ECO:0000313" key="2">
    <source>
        <dbReference type="Proteomes" id="UP000077275"/>
    </source>
</evidence>
<name>A0A166CKT8_9EURY</name>
<sequence>MPKILKAILIILLFIGFFEAGLLSSYTIITSEAPDVKGLIDLQIEIISGIFSPENIDSILLKDPNQINITNMADVADKITSLAKVDGVDLNNTTITTYNSQNDEKLDVNITALCYSSPNATKGQIILSQIPDYEVKASASAVRTDSGIEVNVTTIKIISILKLYNQ</sequence>